<name>A0A821D8V7_9BILA</name>
<keyword evidence="1" id="KW-0378">Hydrolase</keyword>
<evidence type="ECO:0000256" key="1">
    <source>
        <dbReference type="ARBA" id="ARBA00022801"/>
    </source>
</evidence>
<evidence type="ECO:0000259" key="3">
    <source>
        <dbReference type="PROSITE" id="PS52009"/>
    </source>
</evidence>
<keyword evidence="5" id="KW-1185">Reference proteome</keyword>
<feature type="non-terminal residue" evidence="4">
    <location>
        <position position="1"/>
    </location>
</feature>
<proteinExistence type="predicted"/>
<keyword evidence="2" id="KW-0326">Glycosidase</keyword>
<dbReference type="Gene3D" id="3.20.20.80">
    <property type="entry name" value="Glycosidases"/>
    <property type="match status" value="1"/>
</dbReference>
<dbReference type="PANTHER" id="PTHR13170:SF16">
    <property type="entry name" value="PROTEIN O-GLCNACASE"/>
    <property type="match status" value="1"/>
</dbReference>
<feature type="domain" description="GH84" evidence="3">
    <location>
        <begin position="1"/>
        <end position="92"/>
    </location>
</feature>
<reference evidence="4" key="1">
    <citation type="submission" date="2021-02" db="EMBL/GenBank/DDBJ databases">
        <authorList>
            <person name="Nowell W R."/>
        </authorList>
    </citation>
    <scope>NUCLEOTIDE SEQUENCE</scope>
</reference>
<dbReference type="SUPFAM" id="SSF51445">
    <property type="entry name" value="(Trans)glycosidases"/>
    <property type="match status" value="1"/>
</dbReference>
<organism evidence="4 5">
    <name type="scientific">Rotaria magnacalcarata</name>
    <dbReference type="NCBI Taxonomy" id="392030"/>
    <lineage>
        <taxon>Eukaryota</taxon>
        <taxon>Metazoa</taxon>
        <taxon>Spiralia</taxon>
        <taxon>Gnathifera</taxon>
        <taxon>Rotifera</taxon>
        <taxon>Eurotatoria</taxon>
        <taxon>Bdelloidea</taxon>
        <taxon>Philodinida</taxon>
        <taxon>Philodinidae</taxon>
        <taxon>Rotaria</taxon>
    </lineage>
</organism>
<dbReference type="Proteomes" id="UP000663866">
    <property type="component" value="Unassembled WGS sequence"/>
</dbReference>
<dbReference type="GO" id="GO:0009100">
    <property type="term" value="P:glycoprotein metabolic process"/>
    <property type="evidence" value="ECO:0007669"/>
    <property type="project" value="TreeGrafter"/>
</dbReference>
<accession>A0A821D8V7</accession>
<dbReference type="InterPro" id="IPR011496">
    <property type="entry name" value="O-GlcNAcase_cat"/>
</dbReference>
<protein>
    <recommendedName>
        <fullName evidence="3">GH84 domain-containing protein</fullName>
    </recommendedName>
</protein>
<evidence type="ECO:0000313" key="5">
    <source>
        <dbReference type="Proteomes" id="UP000663866"/>
    </source>
</evidence>
<comment type="caution">
    <text evidence="4">The sequence shown here is derived from an EMBL/GenBank/DDBJ whole genome shotgun (WGS) entry which is preliminary data.</text>
</comment>
<dbReference type="Pfam" id="PF07555">
    <property type="entry name" value="NAGidase"/>
    <property type="match status" value="1"/>
</dbReference>
<dbReference type="EMBL" id="CAJOBG010077180">
    <property type="protein sequence ID" value="CAF4618039.1"/>
    <property type="molecule type" value="Genomic_DNA"/>
</dbReference>
<evidence type="ECO:0000313" key="4">
    <source>
        <dbReference type="EMBL" id="CAF4618039.1"/>
    </source>
</evidence>
<evidence type="ECO:0000256" key="2">
    <source>
        <dbReference type="ARBA" id="ARBA00023295"/>
    </source>
</evidence>
<dbReference type="PROSITE" id="PS52009">
    <property type="entry name" value="GH84"/>
    <property type="match status" value="1"/>
</dbReference>
<feature type="non-terminal residue" evidence="4">
    <location>
        <position position="106"/>
    </location>
</feature>
<sequence>FLSLFLGSKVISRRISVSHILSVNTVLQRRVTIWDNLNANDYDQRRLCLGPFSGRSSNLSSRLSGILSNPNCEFELNFIPLHTLGQWYQSLRINESQDQIDDDEDS</sequence>
<dbReference type="InterPro" id="IPR051822">
    <property type="entry name" value="Glycosyl_Hydrolase_84"/>
</dbReference>
<gene>
    <name evidence="4" type="ORF">OVN521_LOCUS45804</name>
</gene>
<dbReference type="PANTHER" id="PTHR13170">
    <property type="entry name" value="O-GLCNACASE"/>
    <property type="match status" value="1"/>
</dbReference>
<dbReference type="GO" id="GO:0016231">
    <property type="term" value="F:beta-N-acetylglucosaminidase activity"/>
    <property type="evidence" value="ECO:0007669"/>
    <property type="project" value="TreeGrafter"/>
</dbReference>
<dbReference type="AlphaFoldDB" id="A0A821D8V7"/>
<dbReference type="InterPro" id="IPR017853">
    <property type="entry name" value="GH"/>
</dbReference>